<proteinExistence type="inferred from homology"/>
<keyword evidence="9 13" id="KW-0663">Pyridoxal phosphate</keyword>
<dbReference type="InterPro" id="IPR051166">
    <property type="entry name" value="Threonine_Synthase"/>
</dbReference>
<dbReference type="PANTHER" id="PTHR42690">
    <property type="entry name" value="THREONINE SYNTHASE FAMILY MEMBER"/>
    <property type="match status" value="1"/>
</dbReference>
<name>A0A0V8RZJ4_9ACTO</name>
<dbReference type="Proteomes" id="UP000054686">
    <property type="component" value="Unassembled WGS sequence"/>
</dbReference>
<comment type="pathway">
    <text evidence="3">Amino-acid biosynthesis; L-threonine biosynthesis; L-threonine from L-aspartate: step 5/5.</text>
</comment>
<comment type="caution">
    <text evidence="16">The sequence shown here is derived from an EMBL/GenBank/DDBJ whole genome shotgun (WGS) entry which is preliminary data.</text>
</comment>
<dbReference type="SUPFAM" id="SSF53686">
    <property type="entry name" value="Tryptophan synthase beta subunit-like PLP-dependent enzymes"/>
    <property type="match status" value="1"/>
</dbReference>
<evidence type="ECO:0000259" key="15">
    <source>
        <dbReference type="Pfam" id="PF14821"/>
    </source>
</evidence>
<feature type="domain" description="Threonine synthase N-terminal" evidence="15">
    <location>
        <begin position="2"/>
        <end position="85"/>
    </location>
</feature>
<dbReference type="GO" id="GO:0030170">
    <property type="term" value="F:pyridoxal phosphate binding"/>
    <property type="evidence" value="ECO:0007669"/>
    <property type="project" value="InterPro"/>
</dbReference>
<feature type="domain" description="Tryptophan synthase beta chain-like PALP" evidence="14">
    <location>
        <begin position="97"/>
        <end position="344"/>
    </location>
</feature>
<dbReference type="GO" id="GO:0009088">
    <property type="term" value="P:threonine biosynthetic process"/>
    <property type="evidence" value="ECO:0007669"/>
    <property type="project" value="UniProtKB-UniRule"/>
</dbReference>
<evidence type="ECO:0000256" key="1">
    <source>
        <dbReference type="ARBA" id="ARBA00001933"/>
    </source>
</evidence>
<dbReference type="InterPro" id="IPR036052">
    <property type="entry name" value="TrpB-like_PALP_sf"/>
</dbReference>
<dbReference type="InterPro" id="IPR029144">
    <property type="entry name" value="Thr_synth_N"/>
</dbReference>
<comment type="cofactor">
    <cofactor evidence="1 13">
        <name>pyridoxal 5'-phosphate</name>
        <dbReference type="ChEBI" id="CHEBI:597326"/>
    </cofactor>
</comment>
<dbReference type="Pfam" id="PF14821">
    <property type="entry name" value="Thr_synth_N"/>
    <property type="match status" value="1"/>
</dbReference>
<dbReference type="GO" id="GO:0004795">
    <property type="term" value="F:threonine synthase activity"/>
    <property type="evidence" value="ECO:0007669"/>
    <property type="project" value="UniProtKB-UniRule"/>
</dbReference>
<accession>A0A0V8RZJ4</accession>
<dbReference type="InterPro" id="IPR001926">
    <property type="entry name" value="TrpB-like_PALP"/>
</dbReference>
<evidence type="ECO:0000256" key="6">
    <source>
        <dbReference type="ARBA" id="ARBA00018679"/>
    </source>
</evidence>
<feature type="modified residue" description="N6-(pyridoxal phosphate)lysine" evidence="13">
    <location>
        <position position="120"/>
    </location>
</feature>
<dbReference type="AlphaFoldDB" id="A0A0V8RZJ4"/>
<gene>
    <name evidence="16" type="ORF">APY09_03890</name>
</gene>
<dbReference type="Gene3D" id="3.40.50.1100">
    <property type="match status" value="2"/>
</dbReference>
<dbReference type="CDD" id="cd01560">
    <property type="entry name" value="Thr-synth_2"/>
    <property type="match status" value="1"/>
</dbReference>
<evidence type="ECO:0000256" key="9">
    <source>
        <dbReference type="ARBA" id="ARBA00022898"/>
    </source>
</evidence>
<comment type="function">
    <text evidence="2">Catalyzes the gamma-elimination of phosphate from L-phosphohomoserine and the beta-addition of water to produce L-threonine.</text>
</comment>
<protein>
    <recommendedName>
        <fullName evidence="6 12">Threonine synthase</fullName>
        <ecNumber evidence="5 12">4.2.3.1</ecNumber>
    </recommendedName>
</protein>
<evidence type="ECO:0000256" key="12">
    <source>
        <dbReference type="NCBIfam" id="TIGR00260"/>
    </source>
</evidence>
<evidence type="ECO:0000256" key="3">
    <source>
        <dbReference type="ARBA" id="ARBA00004979"/>
    </source>
</evidence>
<dbReference type="PANTHER" id="PTHR42690:SF1">
    <property type="entry name" value="THREONINE SYNTHASE-LIKE 2"/>
    <property type="match status" value="1"/>
</dbReference>
<evidence type="ECO:0000256" key="13">
    <source>
        <dbReference type="PIRSR" id="PIRSR604450-51"/>
    </source>
</evidence>
<evidence type="ECO:0000313" key="16">
    <source>
        <dbReference type="EMBL" id="KSW13494.1"/>
    </source>
</evidence>
<dbReference type="InterPro" id="IPR000634">
    <property type="entry name" value="Ser/Thr_deHydtase_PyrdxlP-BS"/>
</dbReference>
<dbReference type="InterPro" id="IPR004450">
    <property type="entry name" value="Thr_synthase-like"/>
</dbReference>
<keyword evidence="10 16" id="KW-0456">Lyase</keyword>
<evidence type="ECO:0000259" key="14">
    <source>
        <dbReference type="Pfam" id="PF00291"/>
    </source>
</evidence>
<dbReference type="Pfam" id="PF00291">
    <property type="entry name" value="PALP"/>
    <property type="match status" value="1"/>
</dbReference>
<organism evidence="16 17">
    <name type="scientific">Schaalia odontolytica</name>
    <dbReference type="NCBI Taxonomy" id="1660"/>
    <lineage>
        <taxon>Bacteria</taxon>
        <taxon>Bacillati</taxon>
        <taxon>Actinomycetota</taxon>
        <taxon>Actinomycetes</taxon>
        <taxon>Actinomycetales</taxon>
        <taxon>Actinomycetaceae</taxon>
        <taxon>Schaalia</taxon>
    </lineage>
</organism>
<evidence type="ECO:0000256" key="2">
    <source>
        <dbReference type="ARBA" id="ARBA00003648"/>
    </source>
</evidence>
<comment type="similarity">
    <text evidence="4">Belongs to the threonine synthase family.</text>
</comment>
<dbReference type="UniPathway" id="UPA00050">
    <property type="reaction ID" value="UER00065"/>
</dbReference>
<dbReference type="NCBIfam" id="TIGR00260">
    <property type="entry name" value="thrC"/>
    <property type="match status" value="1"/>
</dbReference>
<evidence type="ECO:0000256" key="8">
    <source>
        <dbReference type="ARBA" id="ARBA00022697"/>
    </source>
</evidence>
<sequence length="485" mass="52731">MRYISTRRGPNTPTRSFSDILLEGLAPDGGLYLPEEYPTLSRSDLDELRIVLREDGYAAMAAGIISLFVDDIPANDLSAITARAYRTPAFSDPQIVPVDALEGTDLHLAHLSNGPTAAFKDMAMQLLGELFEYELTRRGDWLTIVGATSGDTGSSAEYALRGRRGLSVVMLTPAGRMTAFQRAQMFSLLDENIVNVAVDGVFDDCQDLVKAVNMDADFKATWHVGAVNSINWARLLAQVCYYVATWLRVTEEGADASSKVSVVVPSGNFGNVCAAHIARQMGVPLGTLVVATNENDVLDEFFRTGVYRPRSSADTLATSSPSMDISKASNFERFIFDLMGRDGDATRALFDVALARDGYFDLSGTPEFAALRDTYGFISGTSSHADRLAEIARTEKESGYLLDPHTADGVHVARAVRPQIEGPLVVMETALPVKFADTILEATGHLPPVPKRFEGIEGREERVTPLANSVEDLKALIRERVRPGA</sequence>
<evidence type="ECO:0000313" key="17">
    <source>
        <dbReference type="Proteomes" id="UP000054686"/>
    </source>
</evidence>
<dbReference type="OrthoDB" id="9778118at2"/>
<dbReference type="RefSeq" id="WP_060566251.1">
    <property type="nucleotide sequence ID" value="NZ_CP040006.1"/>
</dbReference>
<keyword evidence="7" id="KW-0028">Amino-acid biosynthesis</keyword>
<dbReference type="EMBL" id="LLVT01000001">
    <property type="protein sequence ID" value="KSW13494.1"/>
    <property type="molecule type" value="Genomic_DNA"/>
</dbReference>
<evidence type="ECO:0000256" key="5">
    <source>
        <dbReference type="ARBA" id="ARBA00013028"/>
    </source>
</evidence>
<evidence type="ECO:0000256" key="7">
    <source>
        <dbReference type="ARBA" id="ARBA00022605"/>
    </source>
</evidence>
<dbReference type="InterPro" id="IPR037158">
    <property type="entry name" value="Thr_synth_N_sf"/>
</dbReference>
<dbReference type="Gene3D" id="3.90.1380.10">
    <property type="entry name" value="Threonine synthase, N-terminal domain"/>
    <property type="match status" value="1"/>
</dbReference>
<keyword evidence="8" id="KW-0791">Threonine biosynthesis</keyword>
<comment type="catalytic activity">
    <reaction evidence="11">
        <text>O-phospho-L-homoserine + H2O = L-threonine + phosphate</text>
        <dbReference type="Rhea" id="RHEA:10840"/>
        <dbReference type="ChEBI" id="CHEBI:15377"/>
        <dbReference type="ChEBI" id="CHEBI:43474"/>
        <dbReference type="ChEBI" id="CHEBI:57590"/>
        <dbReference type="ChEBI" id="CHEBI:57926"/>
        <dbReference type="EC" id="4.2.3.1"/>
    </reaction>
</comment>
<evidence type="ECO:0000256" key="4">
    <source>
        <dbReference type="ARBA" id="ARBA00005517"/>
    </source>
</evidence>
<reference evidence="16 17" key="1">
    <citation type="submission" date="2015-10" db="EMBL/GenBank/DDBJ databases">
        <title>Draft Genome of Actinomyces odontolyticus subsp. actinosynbacter strain XH001.</title>
        <authorList>
            <person name="Mclean J.S."/>
            <person name="He X."/>
        </authorList>
    </citation>
    <scope>NUCLEOTIDE SEQUENCE [LARGE SCALE GENOMIC DNA]</scope>
    <source>
        <strain evidence="16 17">XH001</strain>
    </source>
</reference>
<evidence type="ECO:0000256" key="10">
    <source>
        <dbReference type="ARBA" id="ARBA00023239"/>
    </source>
</evidence>
<dbReference type="Pfam" id="PF24857">
    <property type="entry name" value="THR4_C"/>
    <property type="match status" value="1"/>
</dbReference>
<evidence type="ECO:0000256" key="11">
    <source>
        <dbReference type="ARBA" id="ARBA00049144"/>
    </source>
</evidence>
<dbReference type="PROSITE" id="PS00165">
    <property type="entry name" value="DEHYDRATASE_SER_THR"/>
    <property type="match status" value="1"/>
</dbReference>
<dbReference type="EC" id="4.2.3.1" evidence="5 12"/>